<keyword evidence="9" id="KW-0479">Metal-binding</keyword>
<dbReference type="PIRSF" id="PIRSF000533">
    <property type="entry name" value="ATP_PFK_euk"/>
    <property type="match status" value="1"/>
</dbReference>
<dbReference type="InterPro" id="IPR022953">
    <property type="entry name" value="ATP_PFK"/>
</dbReference>
<gene>
    <name evidence="18" type="ORF">B4U79_14300</name>
</gene>
<evidence type="ECO:0000256" key="10">
    <source>
        <dbReference type="ARBA" id="ARBA00022741"/>
    </source>
</evidence>
<keyword evidence="6" id="KW-0963">Cytoplasm</keyword>
<sequence>NLLVKPEFASDRCLIVLRNESTSNNRSRQSCNNENARSNKRTKRTSKLFLPNMSATDENLFFGKEGSELARGSYECRVIGIFTSGGDSQGMNATVRAAVRVGIFYGCKMYFIHEGYRGMIDGGDRIKAANWFDVSGIIHKGGTLIGSARCKEFRQREGRLKAAYNLVMKGINSLIVIGGDGSLTGANIFRQEWPSLIDELFQHNMISKEVKQKCGNLFITGMVASIDNDFCGTDMTIGADSALHRILEAIDAITTTASSHQRTFILEIMGRNCGYLALIAAISAEADYVFIPEQPPLGGWPDRLCVKLKQERDLGKRLNIIIVAEGARDRNGQAITAEMVKDVVVKNLKQDTRITCLGHVQRGGNPSAFDRVLGCRMGAEAVVTLLDSAAQKEAFVITLDGNQVVRVPLTRCVEKTLSIGKVMAEKKWEEAVNLRGRSFVRNLETYFMLNKIQTPLNKFGEHANKFTVAVMHVGTPCCGMNAAVRSFVRVMIHNGHSVMAVQNGIEGFADGLLQPLNWSDVTGWSSEGGAFIGTGLTLASSKNMEQIAKSLKKYQIRGLLLIGGFEAFQSAIRMAEARDKYSELKIPICVIPASINNDIPGTEFSIGCDTTINEITSICDKLRQSAQGTKRRVFIVETMGGHCGYLATVAGLACGADAAYIFEEPFSVSDLLNDALHMKNKMTQAVKRGLILRNEIANKYYSTDFIYRLFSGEGRTVFTTRMNVIGHTQQGGSTSPFDRTFATKMSVKAASWMIKHMEDQSYNSTSRSVVVLGLIQRQYEFTPVEKLISETDFEHRLPKNQWWLRLRSLLRILAKHDIVYEKEPSTQLSPLIDVPSVEY</sequence>
<dbReference type="NCBIfam" id="TIGR02478">
    <property type="entry name" value="6PF1K_euk"/>
    <property type="match status" value="1"/>
</dbReference>
<dbReference type="Proteomes" id="UP000285301">
    <property type="component" value="Unassembled WGS sequence"/>
</dbReference>
<feature type="domain" description="Phosphofructokinase" evidence="17">
    <location>
        <begin position="79"/>
        <end position="383"/>
    </location>
</feature>
<dbReference type="PROSITE" id="PS00433">
    <property type="entry name" value="PHOSPHOFRUCTOKINASE"/>
    <property type="match status" value="2"/>
</dbReference>
<evidence type="ECO:0000256" key="11">
    <source>
        <dbReference type="ARBA" id="ARBA00022777"/>
    </source>
</evidence>
<keyword evidence="12" id="KW-0067">ATP-binding</keyword>
<dbReference type="GO" id="GO:0005524">
    <property type="term" value="F:ATP binding"/>
    <property type="evidence" value="ECO:0007669"/>
    <property type="project" value="UniProtKB-KW"/>
</dbReference>
<dbReference type="Gene3D" id="3.40.50.460">
    <property type="entry name" value="Phosphofructokinase domain"/>
    <property type="match status" value="2"/>
</dbReference>
<protein>
    <recommendedName>
        <fullName evidence="5">6-phosphofructokinase</fullName>
        <ecNumber evidence="5">2.7.1.11</ecNumber>
    </recommendedName>
</protein>
<dbReference type="PRINTS" id="PR00476">
    <property type="entry name" value="PHFRCTKINASE"/>
</dbReference>
<dbReference type="GO" id="GO:0003872">
    <property type="term" value="F:6-phosphofructokinase activity"/>
    <property type="evidence" value="ECO:0007669"/>
    <property type="project" value="UniProtKB-EC"/>
</dbReference>
<dbReference type="HAMAP" id="MF_03184">
    <property type="entry name" value="Phosphofructokinase_I_E"/>
    <property type="match status" value="1"/>
</dbReference>
<evidence type="ECO:0000256" key="1">
    <source>
        <dbReference type="ARBA" id="ARBA00001946"/>
    </source>
</evidence>
<dbReference type="GO" id="GO:0048029">
    <property type="term" value="F:monosaccharide binding"/>
    <property type="evidence" value="ECO:0007669"/>
    <property type="project" value="TreeGrafter"/>
</dbReference>
<keyword evidence="11 18" id="KW-0418">Kinase</keyword>
<comment type="catalytic activity">
    <reaction evidence="15">
        <text>beta-D-fructose 6-phosphate + ATP = beta-D-fructose 1,6-bisphosphate + ADP + H(+)</text>
        <dbReference type="Rhea" id="RHEA:16109"/>
        <dbReference type="ChEBI" id="CHEBI:15378"/>
        <dbReference type="ChEBI" id="CHEBI:30616"/>
        <dbReference type="ChEBI" id="CHEBI:32966"/>
        <dbReference type="ChEBI" id="CHEBI:57634"/>
        <dbReference type="ChEBI" id="CHEBI:456216"/>
        <dbReference type="EC" id="2.7.1.11"/>
    </reaction>
</comment>
<name>A0A3S3NRZ7_9ACAR</name>
<comment type="caution">
    <text evidence="18">The sequence shown here is derived from an EMBL/GenBank/DDBJ whole genome shotgun (WGS) entry which is preliminary data.</text>
</comment>
<keyword evidence="14" id="KW-0324">Glycolysis</keyword>
<dbReference type="PROSITE" id="PS50890">
    <property type="entry name" value="PUA"/>
    <property type="match status" value="1"/>
</dbReference>
<dbReference type="GO" id="GO:0006002">
    <property type="term" value="P:fructose 6-phosphate metabolic process"/>
    <property type="evidence" value="ECO:0007669"/>
    <property type="project" value="InterPro"/>
</dbReference>
<evidence type="ECO:0000256" key="4">
    <source>
        <dbReference type="ARBA" id="ARBA00004679"/>
    </source>
</evidence>
<evidence type="ECO:0000256" key="13">
    <source>
        <dbReference type="ARBA" id="ARBA00022842"/>
    </source>
</evidence>
<comment type="cofactor">
    <cofactor evidence="1">
        <name>Mg(2+)</name>
        <dbReference type="ChEBI" id="CHEBI:18420"/>
    </cofactor>
</comment>
<dbReference type="PANTHER" id="PTHR13697">
    <property type="entry name" value="PHOSPHOFRUCTOKINASE"/>
    <property type="match status" value="1"/>
</dbReference>
<feature type="non-terminal residue" evidence="18">
    <location>
        <position position="1"/>
    </location>
</feature>
<comment type="subcellular location">
    <subcellularLocation>
        <location evidence="3">Cytoplasm</location>
    </subcellularLocation>
</comment>
<feature type="non-terminal residue" evidence="18">
    <location>
        <position position="839"/>
    </location>
</feature>
<reference evidence="18 19" key="1">
    <citation type="journal article" date="2018" name="Gigascience">
        <title>Genomes of trombidid mites reveal novel predicted allergens and laterally-transferred genes associated with secondary metabolism.</title>
        <authorList>
            <person name="Dong X."/>
            <person name="Chaisiri K."/>
            <person name="Xia D."/>
            <person name="Armstrong S.D."/>
            <person name="Fang Y."/>
            <person name="Donnelly M.J."/>
            <person name="Kadowaki T."/>
            <person name="McGarry J.W."/>
            <person name="Darby A.C."/>
            <person name="Makepeace B.L."/>
        </authorList>
    </citation>
    <scope>NUCLEOTIDE SEQUENCE [LARGE SCALE GENOMIC DNA]</scope>
    <source>
        <strain evidence="18">UoL-WK</strain>
    </source>
</reference>
<dbReference type="STRING" id="1965070.A0A3S3NRZ7"/>
<organism evidence="18 19">
    <name type="scientific">Dinothrombium tinctorium</name>
    <dbReference type="NCBI Taxonomy" id="1965070"/>
    <lineage>
        <taxon>Eukaryota</taxon>
        <taxon>Metazoa</taxon>
        <taxon>Ecdysozoa</taxon>
        <taxon>Arthropoda</taxon>
        <taxon>Chelicerata</taxon>
        <taxon>Arachnida</taxon>
        <taxon>Acari</taxon>
        <taxon>Acariformes</taxon>
        <taxon>Trombidiformes</taxon>
        <taxon>Prostigmata</taxon>
        <taxon>Anystina</taxon>
        <taxon>Parasitengona</taxon>
        <taxon>Trombidioidea</taxon>
        <taxon>Trombidiidae</taxon>
        <taxon>Dinothrombium</taxon>
    </lineage>
</organism>
<dbReference type="InterPro" id="IPR015912">
    <property type="entry name" value="Phosphofructokinase_CS"/>
</dbReference>
<proteinExistence type="inferred from homology"/>
<dbReference type="GO" id="GO:0030388">
    <property type="term" value="P:fructose 1,6-bisphosphate metabolic process"/>
    <property type="evidence" value="ECO:0007669"/>
    <property type="project" value="TreeGrafter"/>
</dbReference>
<dbReference type="Pfam" id="PF00365">
    <property type="entry name" value="PFK"/>
    <property type="match status" value="2"/>
</dbReference>
<dbReference type="GO" id="GO:0016208">
    <property type="term" value="F:AMP binding"/>
    <property type="evidence" value="ECO:0007669"/>
    <property type="project" value="TreeGrafter"/>
</dbReference>
<evidence type="ECO:0000259" key="17">
    <source>
        <dbReference type="Pfam" id="PF00365"/>
    </source>
</evidence>
<dbReference type="GO" id="GO:0005945">
    <property type="term" value="C:6-phosphofructokinase complex"/>
    <property type="evidence" value="ECO:0007669"/>
    <property type="project" value="TreeGrafter"/>
</dbReference>
<dbReference type="PANTHER" id="PTHR13697:SF4">
    <property type="entry name" value="ATP-DEPENDENT 6-PHOSPHOFRUCTOKINASE"/>
    <property type="match status" value="1"/>
</dbReference>
<keyword evidence="13" id="KW-0460">Magnesium</keyword>
<comment type="pathway">
    <text evidence="4">Carbohydrate degradation; glycolysis; D-glyceraldehyde 3-phosphate and glycerone phosphate from D-glucose: step 3/4.</text>
</comment>
<evidence type="ECO:0000256" key="12">
    <source>
        <dbReference type="ARBA" id="ARBA00022840"/>
    </source>
</evidence>
<keyword evidence="19" id="KW-1185">Reference proteome</keyword>
<keyword evidence="7" id="KW-0021">Allosteric enzyme</keyword>
<dbReference type="OrthoDB" id="537915at2759"/>
<comment type="function">
    <text evidence="2">Catalyzes the phosphorylation of D-fructose 6-phosphate to fructose 1,6-bisphosphate by ATP, the first committing step of glycolysis.</text>
</comment>
<dbReference type="GO" id="GO:0046872">
    <property type="term" value="F:metal ion binding"/>
    <property type="evidence" value="ECO:0007669"/>
    <property type="project" value="UniProtKB-KW"/>
</dbReference>
<evidence type="ECO:0000313" key="19">
    <source>
        <dbReference type="Proteomes" id="UP000285301"/>
    </source>
</evidence>
<dbReference type="EMBL" id="NCKU01010802">
    <property type="protein sequence ID" value="RWS00666.1"/>
    <property type="molecule type" value="Genomic_DNA"/>
</dbReference>
<evidence type="ECO:0000256" key="15">
    <source>
        <dbReference type="ARBA" id="ARBA00048070"/>
    </source>
</evidence>
<evidence type="ECO:0000256" key="2">
    <source>
        <dbReference type="ARBA" id="ARBA00002659"/>
    </source>
</evidence>
<dbReference type="InterPro" id="IPR000023">
    <property type="entry name" value="Phosphofructokinase_dom"/>
</dbReference>
<feature type="region of interest" description="Disordered" evidence="16">
    <location>
        <begin position="24"/>
        <end position="43"/>
    </location>
</feature>
<keyword evidence="10" id="KW-0547">Nucleotide-binding</keyword>
<evidence type="ECO:0000313" key="18">
    <source>
        <dbReference type="EMBL" id="RWS00666.1"/>
    </source>
</evidence>
<accession>A0A3S3NRZ7</accession>
<feature type="domain" description="Phosphofructokinase" evidence="17">
    <location>
        <begin position="468"/>
        <end position="752"/>
    </location>
</feature>
<evidence type="ECO:0000256" key="3">
    <source>
        <dbReference type="ARBA" id="ARBA00004496"/>
    </source>
</evidence>
<dbReference type="InterPro" id="IPR009161">
    <property type="entry name" value="6-Pfructokinase_euk"/>
</dbReference>
<dbReference type="Gene3D" id="3.40.50.450">
    <property type="match status" value="2"/>
</dbReference>
<evidence type="ECO:0000256" key="9">
    <source>
        <dbReference type="ARBA" id="ARBA00022723"/>
    </source>
</evidence>
<dbReference type="GO" id="GO:0070095">
    <property type="term" value="F:fructose-6-phosphate binding"/>
    <property type="evidence" value="ECO:0007669"/>
    <property type="project" value="TreeGrafter"/>
</dbReference>
<dbReference type="EC" id="2.7.1.11" evidence="5"/>
<dbReference type="UniPathway" id="UPA00109">
    <property type="reaction ID" value="UER00182"/>
</dbReference>
<dbReference type="FunFam" id="3.40.50.460:FF:000003">
    <property type="entry name" value="ATP-dependent 6-phosphofructokinase"/>
    <property type="match status" value="1"/>
</dbReference>
<keyword evidence="8" id="KW-0808">Transferase</keyword>
<dbReference type="SUPFAM" id="SSF53784">
    <property type="entry name" value="Phosphofructokinase"/>
    <property type="match status" value="2"/>
</dbReference>
<dbReference type="GO" id="GO:0042802">
    <property type="term" value="F:identical protein binding"/>
    <property type="evidence" value="ECO:0007669"/>
    <property type="project" value="TreeGrafter"/>
</dbReference>
<dbReference type="GO" id="GO:0061621">
    <property type="term" value="P:canonical glycolysis"/>
    <property type="evidence" value="ECO:0007669"/>
    <property type="project" value="TreeGrafter"/>
</dbReference>
<dbReference type="AlphaFoldDB" id="A0A3S3NRZ7"/>
<evidence type="ECO:0000256" key="6">
    <source>
        <dbReference type="ARBA" id="ARBA00022490"/>
    </source>
</evidence>
<feature type="compositionally biased region" description="Polar residues" evidence="16">
    <location>
        <begin position="24"/>
        <end position="36"/>
    </location>
</feature>
<evidence type="ECO:0000256" key="8">
    <source>
        <dbReference type="ARBA" id="ARBA00022679"/>
    </source>
</evidence>
<evidence type="ECO:0000256" key="16">
    <source>
        <dbReference type="SAM" id="MobiDB-lite"/>
    </source>
</evidence>
<dbReference type="FunFam" id="3.40.50.460:FF:000008">
    <property type="entry name" value="ATP-dependent 6-phosphofructokinase"/>
    <property type="match status" value="1"/>
</dbReference>
<evidence type="ECO:0000256" key="5">
    <source>
        <dbReference type="ARBA" id="ARBA00012055"/>
    </source>
</evidence>
<evidence type="ECO:0000256" key="14">
    <source>
        <dbReference type="ARBA" id="ARBA00023152"/>
    </source>
</evidence>
<evidence type="ECO:0000256" key="7">
    <source>
        <dbReference type="ARBA" id="ARBA00022533"/>
    </source>
</evidence>
<dbReference type="InterPro" id="IPR035966">
    <property type="entry name" value="PKF_sf"/>
</dbReference>